<dbReference type="PANTHER" id="PTHR42891:SF1">
    <property type="entry name" value="D-GLYCERO-BETA-D-MANNO-HEPTOSE-1,7-BISPHOSPHATE 7-PHOSPHATASE"/>
    <property type="match status" value="1"/>
</dbReference>
<feature type="binding site" evidence="13">
    <location>
        <position position="101"/>
    </location>
    <ligand>
        <name>Zn(2+)</name>
        <dbReference type="ChEBI" id="CHEBI:29105"/>
    </ligand>
</feature>
<comment type="caution">
    <text evidence="14">The sequence shown here is derived from an EMBL/GenBank/DDBJ whole genome shotgun (WGS) entry which is preliminary data.</text>
</comment>
<reference evidence="14 15" key="1">
    <citation type="submission" date="2018-01" db="EMBL/GenBank/DDBJ databases">
        <authorList>
            <person name="Paulsen S."/>
            <person name="Gram L.K."/>
        </authorList>
    </citation>
    <scope>NUCLEOTIDE SEQUENCE [LARGE SCALE GENOMIC DNA]</scope>
    <source>
        <strain evidence="14 15">S3790</strain>
    </source>
</reference>
<feature type="active site" description="Nucleophile" evidence="10">
    <location>
        <position position="20"/>
    </location>
</feature>
<feature type="binding site" evidence="13">
    <location>
        <position position="103"/>
    </location>
    <ligand>
        <name>Zn(2+)</name>
        <dbReference type="ChEBI" id="CHEBI:29105"/>
    </ligand>
</feature>
<dbReference type="PANTHER" id="PTHR42891">
    <property type="entry name" value="D-GLYCERO-BETA-D-MANNO-HEPTOSE-1,7-BISPHOSPHATE 7-PHOSPHATASE"/>
    <property type="match status" value="1"/>
</dbReference>
<evidence type="ECO:0000256" key="3">
    <source>
        <dbReference type="ARBA" id="ARBA00022723"/>
    </source>
</evidence>
<feature type="binding site" evidence="11">
    <location>
        <begin position="119"/>
        <end position="120"/>
    </location>
    <ligand>
        <name>substrate</name>
    </ligand>
</feature>
<evidence type="ECO:0000256" key="13">
    <source>
        <dbReference type="PIRSR" id="PIRSR004682-4"/>
    </source>
</evidence>
<dbReference type="AlphaFoldDB" id="A0A5S3V6C5"/>
<proteinExistence type="inferred from homology"/>
<dbReference type="NCBIfam" id="TIGR01662">
    <property type="entry name" value="HAD-SF-IIIA"/>
    <property type="match status" value="1"/>
</dbReference>
<dbReference type="FunFam" id="3.40.50.1000:FF:000037">
    <property type="entry name" value="D,D-heptose 1,7-bisphosphate phosphatase"/>
    <property type="match status" value="1"/>
</dbReference>
<dbReference type="EC" id="3.1.3.-" evidence="9"/>
<dbReference type="GO" id="GO:0046872">
    <property type="term" value="F:metal ion binding"/>
    <property type="evidence" value="ECO:0007669"/>
    <property type="project" value="UniProtKB-KW"/>
</dbReference>
<keyword evidence="6 9" id="KW-0119">Carbohydrate metabolism</keyword>
<dbReference type="InterPro" id="IPR023214">
    <property type="entry name" value="HAD_sf"/>
</dbReference>
<dbReference type="InterPro" id="IPR006549">
    <property type="entry name" value="HAD-SF_hydro_IIIA"/>
</dbReference>
<dbReference type="NCBIfam" id="TIGR01656">
    <property type="entry name" value="Histidinol-ppas"/>
    <property type="match status" value="1"/>
</dbReference>
<dbReference type="Proteomes" id="UP000307217">
    <property type="component" value="Unassembled WGS sequence"/>
</dbReference>
<evidence type="ECO:0000256" key="8">
    <source>
        <dbReference type="ARBA" id="ARBA00061616"/>
    </source>
</evidence>
<keyword evidence="4 9" id="KW-0378">Hydrolase</keyword>
<dbReference type="NCBIfam" id="NF006506">
    <property type="entry name" value="PRK08942.1"/>
    <property type="match status" value="1"/>
</dbReference>
<accession>A0A5S3V6C5</accession>
<feature type="binding site" evidence="13">
    <location>
        <position position="145"/>
    </location>
    <ligand>
        <name>Mg(2+)</name>
        <dbReference type="ChEBI" id="CHEBI:18420"/>
    </ligand>
</feature>
<feature type="binding site" evidence="11">
    <location>
        <position position="146"/>
    </location>
    <ligand>
        <name>substrate</name>
    </ligand>
</feature>
<evidence type="ECO:0000256" key="4">
    <source>
        <dbReference type="ARBA" id="ARBA00022801"/>
    </source>
</evidence>
<evidence type="ECO:0000256" key="12">
    <source>
        <dbReference type="PIRSR" id="PIRSR004682-3"/>
    </source>
</evidence>
<gene>
    <name evidence="14" type="ORF">CWC19_14480</name>
</gene>
<keyword evidence="5 13" id="KW-0862">Zinc</keyword>
<feature type="binding site" evidence="11">
    <location>
        <begin position="28"/>
        <end position="31"/>
    </location>
    <ligand>
        <name>substrate</name>
    </ligand>
</feature>
<name>A0A5S3V6C5_9GAMM</name>
<reference evidence="15" key="2">
    <citation type="submission" date="2019-06" db="EMBL/GenBank/DDBJ databases">
        <title>Co-occurence of chitin degradation, pigmentation and bioactivity in marine Pseudoalteromonas.</title>
        <authorList>
            <person name="Sonnenschein E.C."/>
            <person name="Bech P.K."/>
        </authorList>
    </citation>
    <scope>NUCLEOTIDE SEQUENCE [LARGE SCALE GENOMIC DNA]</scope>
    <source>
        <strain evidence="15">S3790</strain>
    </source>
</reference>
<feature type="binding site" evidence="13">
    <location>
        <position position="118"/>
    </location>
    <ligand>
        <name>Zn(2+)</name>
        <dbReference type="ChEBI" id="CHEBI:29105"/>
    </ligand>
</feature>
<organism evidence="14 15">
    <name type="scientific">Pseudoalteromonas aurantia</name>
    <dbReference type="NCBI Taxonomy" id="43654"/>
    <lineage>
        <taxon>Bacteria</taxon>
        <taxon>Pseudomonadati</taxon>
        <taxon>Pseudomonadota</taxon>
        <taxon>Gammaproteobacteria</taxon>
        <taxon>Alteromonadales</taxon>
        <taxon>Pseudoalteromonadaceae</taxon>
        <taxon>Pseudoalteromonas</taxon>
    </lineage>
</organism>
<evidence type="ECO:0000256" key="9">
    <source>
        <dbReference type="PIRNR" id="PIRNR004682"/>
    </source>
</evidence>
<evidence type="ECO:0000256" key="7">
    <source>
        <dbReference type="ARBA" id="ARBA00031828"/>
    </source>
</evidence>
<comment type="cofactor">
    <cofactor evidence="13">
        <name>Zn(2+)</name>
        <dbReference type="ChEBI" id="CHEBI:29105"/>
    </cofactor>
</comment>
<keyword evidence="13" id="KW-0460">Magnesium</keyword>
<dbReference type="InterPro" id="IPR036412">
    <property type="entry name" value="HAD-like_sf"/>
</dbReference>
<feature type="binding site" evidence="13">
    <location>
        <position position="146"/>
    </location>
    <ligand>
        <name>Mg(2+)</name>
        <dbReference type="ChEBI" id="CHEBI:18420"/>
    </ligand>
</feature>
<evidence type="ECO:0000313" key="15">
    <source>
        <dbReference type="Proteomes" id="UP000307217"/>
    </source>
</evidence>
<dbReference type="Pfam" id="PF13242">
    <property type="entry name" value="Hydrolase_like"/>
    <property type="match status" value="1"/>
</dbReference>
<comment type="subcellular location">
    <subcellularLocation>
        <location evidence="1 9">Cytoplasm</location>
    </subcellularLocation>
</comment>
<dbReference type="InterPro" id="IPR006439">
    <property type="entry name" value="HAD-SF_hydro_IA"/>
</dbReference>
<evidence type="ECO:0000256" key="6">
    <source>
        <dbReference type="ARBA" id="ARBA00023277"/>
    </source>
</evidence>
<feature type="site" description="Stabilizes the phosphoryl group" evidence="12">
    <location>
        <position position="120"/>
    </location>
</feature>
<keyword evidence="3 13" id="KW-0479">Metal-binding</keyword>
<dbReference type="EMBL" id="PNBX01000062">
    <property type="protein sequence ID" value="TMO67160.1"/>
    <property type="molecule type" value="Genomic_DNA"/>
</dbReference>
<feature type="active site" description="Proton donor" evidence="10">
    <location>
        <position position="22"/>
    </location>
</feature>
<dbReference type="GO" id="GO:0005737">
    <property type="term" value="C:cytoplasm"/>
    <property type="evidence" value="ECO:0007669"/>
    <property type="project" value="UniProtKB-SubCell"/>
</dbReference>
<dbReference type="CDD" id="cd07503">
    <property type="entry name" value="HAD_HisB-N"/>
    <property type="match status" value="1"/>
</dbReference>
<evidence type="ECO:0000256" key="10">
    <source>
        <dbReference type="PIRSR" id="PIRSR004682-1"/>
    </source>
</evidence>
<dbReference type="InterPro" id="IPR004446">
    <property type="entry name" value="Heptose_bisP_phosphatase"/>
</dbReference>
<dbReference type="SUPFAM" id="SSF56784">
    <property type="entry name" value="HAD-like"/>
    <property type="match status" value="1"/>
</dbReference>
<protein>
    <recommendedName>
        <fullName evidence="7 9">D,D-heptose 1,7-bisphosphate phosphatase</fullName>
        <ecNumber evidence="9">3.1.3.-</ecNumber>
    </recommendedName>
</protein>
<comment type="cofactor">
    <cofactor evidence="13">
        <name>Mg(2+)</name>
        <dbReference type="ChEBI" id="CHEBI:18420"/>
    </cofactor>
</comment>
<keyword evidence="2 9" id="KW-0963">Cytoplasm</keyword>
<evidence type="ECO:0000256" key="1">
    <source>
        <dbReference type="ARBA" id="ARBA00004496"/>
    </source>
</evidence>
<dbReference type="NCBIfam" id="TIGR01549">
    <property type="entry name" value="HAD-SF-IA-v1"/>
    <property type="match status" value="1"/>
</dbReference>
<dbReference type="OrthoDB" id="9781367at2"/>
<dbReference type="InterPro" id="IPR006543">
    <property type="entry name" value="Histidinol-phos"/>
</dbReference>
<feature type="site" description="Contributes to substrate recognition" evidence="12">
    <location>
        <position position="119"/>
    </location>
</feature>
<evidence type="ECO:0000256" key="11">
    <source>
        <dbReference type="PIRSR" id="PIRSR004682-2"/>
    </source>
</evidence>
<comment type="similarity">
    <text evidence="8 9">Belongs to the gmhB family.</text>
</comment>
<evidence type="ECO:0000313" key="14">
    <source>
        <dbReference type="EMBL" id="TMO67160.1"/>
    </source>
</evidence>
<evidence type="ECO:0000256" key="2">
    <source>
        <dbReference type="ARBA" id="ARBA00022490"/>
    </source>
</evidence>
<feature type="binding site" evidence="13">
    <location>
        <position position="22"/>
    </location>
    <ligand>
        <name>Mg(2+)</name>
        <dbReference type="ChEBI" id="CHEBI:18420"/>
    </ligand>
</feature>
<dbReference type="GO" id="GO:0005975">
    <property type="term" value="P:carbohydrate metabolic process"/>
    <property type="evidence" value="ECO:0007669"/>
    <property type="project" value="InterPro"/>
</dbReference>
<dbReference type="PIRSF" id="PIRSF004682">
    <property type="entry name" value="GmhB"/>
    <property type="match status" value="1"/>
</dbReference>
<feature type="site" description="Stabilizes the phosphoryl group" evidence="12">
    <location>
        <position position="62"/>
    </location>
</feature>
<sequence>MSSSKKGCRSSMSRKAVFLDRDGVINVDHAYVHKIEDFQFIEGVFEACQYFCEQGYLIVIVTNQSGIGRGYYTEQQFHQLSTWMCQEFKRHDVVISQVYFCPHHPKQALPEYLTDCTCRKPQPGMLNQAIAEFDIDVAQSVMVGDKISDIQAARAAGVNTAILVESGQVFDRKTMELADFVCSSLKNVPSIMSSNS</sequence>
<dbReference type="GO" id="GO:0016791">
    <property type="term" value="F:phosphatase activity"/>
    <property type="evidence" value="ECO:0007669"/>
    <property type="project" value="InterPro"/>
</dbReference>
<feature type="binding site" evidence="13">
    <location>
        <position position="20"/>
    </location>
    <ligand>
        <name>Mg(2+)</name>
        <dbReference type="ChEBI" id="CHEBI:18420"/>
    </ligand>
</feature>
<feature type="binding site" evidence="13">
    <location>
        <position position="116"/>
    </location>
    <ligand>
        <name>Zn(2+)</name>
        <dbReference type="ChEBI" id="CHEBI:29105"/>
    </ligand>
</feature>
<dbReference type="NCBIfam" id="TIGR00213">
    <property type="entry name" value="GmhB_yaeD"/>
    <property type="match status" value="1"/>
</dbReference>
<dbReference type="Gene3D" id="3.40.50.1000">
    <property type="entry name" value="HAD superfamily/HAD-like"/>
    <property type="match status" value="1"/>
</dbReference>
<feature type="binding site" evidence="11">
    <location>
        <begin position="20"/>
        <end position="22"/>
    </location>
    <ligand>
        <name>substrate</name>
    </ligand>
</feature>
<feature type="binding site" evidence="11">
    <location>
        <begin position="62"/>
        <end position="65"/>
    </location>
    <ligand>
        <name>substrate</name>
    </ligand>
</feature>
<evidence type="ECO:0000256" key="5">
    <source>
        <dbReference type="ARBA" id="ARBA00022833"/>
    </source>
</evidence>